<keyword evidence="1" id="KW-0472">Membrane</keyword>
<dbReference type="Pfam" id="PF14230">
    <property type="entry name" value="DUF4333"/>
    <property type="match status" value="1"/>
</dbReference>
<evidence type="ECO:0000259" key="2">
    <source>
        <dbReference type="Pfam" id="PF14230"/>
    </source>
</evidence>
<dbReference type="EMBL" id="FUHU01000028">
    <property type="protein sequence ID" value="SJM60380.1"/>
    <property type="molecule type" value="Genomic_DNA"/>
</dbReference>
<reference evidence="3 4" key="1">
    <citation type="submission" date="2017-02" db="EMBL/GenBank/DDBJ databases">
        <authorList>
            <person name="Peterson S.W."/>
        </authorList>
    </citation>
    <scope>NUCLEOTIDE SEQUENCE [LARGE SCALE GENOMIC DNA]</scope>
    <source>
        <strain evidence="3 4">LMG 22410</strain>
    </source>
</reference>
<feature type="transmembrane region" description="Helical" evidence="1">
    <location>
        <begin position="21"/>
        <end position="44"/>
    </location>
</feature>
<proteinExistence type="predicted"/>
<keyword evidence="4" id="KW-1185">Reference proteome</keyword>
<gene>
    <name evidence="3" type="ORF">CZ674_07175</name>
</gene>
<dbReference type="InterPro" id="IPR025637">
    <property type="entry name" value="DUF4333"/>
</dbReference>
<evidence type="ECO:0000313" key="4">
    <source>
        <dbReference type="Proteomes" id="UP000195787"/>
    </source>
</evidence>
<accession>A0A1R4FWL4</accession>
<evidence type="ECO:0000256" key="1">
    <source>
        <dbReference type="SAM" id="Phobius"/>
    </source>
</evidence>
<dbReference type="Proteomes" id="UP000195787">
    <property type="component" value="Unassembled WGS sequence"/>
</dbReference>
<sequence>MQQPSPEPQQKPKKSRRALAAALITGGAVAVIAVPLGMALGWFMQTNQYFDQAAVEAQVEQVLGEDYGLAEVSEVSCPAEVKPEQGTSFECTYVLNDSTQSVPVTVGSDDGQLLIGSPADEQ</sequence>
<evidence type="ECO:0000313" key="3">
    <source>
        <dbReference type="EMBL" id="SJM60380.1"/>
    </source>
</evidence>
<dbReference type="AlphaFoldDB" id="A0A1R4FWL4"/>
<name>A0A1R4FWL4_9MICO</name>
<keyword evidence="1" id="KW-1133">Transmembrane helix</keyword>
<protein>
    <submittedName>
        <fullName evidence="3">Gamma-gliadin</fullName>
    </submittedName>
</protein>
<feature type="domain" description="DUF4333" evidence="2">
    <location>
        <begin position="40"/>
        <end position="111"/>
    </location>
</feature>
<organism evidence="3 4">
    <name type="scientific">Agrococcus casei LMG 22410</name>
    <dbReference type="NCBI Taxonomy" id="1255656"/>
    <lineage>
        <taxon>Bacteria</taxon>
        <taxon>Bacillati</taxon>
        <taxon>Actinomycetota</taxon>
        <taxon>Actinomycetes</taxon>
        <taxon>Micrococcales</taxon>
        <taxon>Microbacteriaceae</taxon>
        <taxon>Agrococcus</taxon>
    </lineage>
</organism>
<keyword evidence="1" id="KW-0812">Transmembrane</keyword>